<sequence>MSQVPLTPPDKAEVTQASVCAPTEAQVQALLALCTQVLPVWSRQLVSSCSQSETAVAEMLSAFAEIGPHLDMASRQSRQISNALVQGEDGITQLAQACEQVLRPVMQGCTPQAQVAIAQVLGMIHASVDALEQVAKPFVNETELVSLQVERMYKGFQYQDRISQMMTLLHEDIERLQAALLAPTIETSAADWLARLQSQYVMAEQHLHHVGLASEAGAADDETTFF</sequence>
<evidence type="ECO:0000313" key="1">
    <source>
        <dbReference type="EMBL" id="BCO29397.1"/>
    </source>
</evidence>
<dbReference type="RefSeq" id="WP_223905404.1">
    <property type="nucleotide sequence ID" value="NZ_AP024238.1"/>
</dbReference>
<reference evidence="1 2" key="1">
    <citation type="journal article" date="2021" name="Microbiol. Spectr.">
        <title>A Single Bacterium Capable of Oxidation and Reduction of Iron at Circumneutral pH.</title>
        <authorList>
            <person name="Kato S."/>
            <person name="Ohkuma M."/>
        </authorList>
    </citation>
    <scope>NUCLEOTIDE SEQUENCE [LARGE SCALE GENOMIC DNA]</scope>
    <source>
        <strain evidence="1 2">MIZ03</strain>
    </source>
</reference>
<organism evidence="1 2">
    <name type="scientific">Rhodoferax lithotrophicus</name>
    <dbReference type="NCBI Taxonomy" id="2798804"/>
    <lineage>
        <taxon>Bacteria</taxon>
        <taxon>Pseudomonadati</taxon>
        <taxon>Pseudomonadota</taxon>
        <taxon>Betaproteobacteria</taxon>
        <taxon>Burkholderiales</taxon>
        <taxon>Comamonadaceae</taxon>
        <taxon>Rhodoferax</taxon>
    </lineage>
</organism>
<name>A0ABN6DBK1_9BURK</name>
<dbReference type="EMBL" id="AP024238">
    <property type="protein sequence ID" value="BCO29397.1"/>
    <property type="molecule type" value="Genomic_DNA"/>
</dbReference>
<keyword evidence="2" id="KW-1185">Reference proteome</keyword>
<protein>
    <recommendedName>
        <fullName evidence="3">Chemotaxis protein CheZ</fullName>
    </recommendedName>
</protein>
<evidence type="ECO:0000313" key="2">
    <source>
        <dbReference type="Proteomes" id="UP000824366"/>
    </source>
</evidence>
<evidence type="ECO:0008006" key="3">
    <source>
        <dbReference type="Google" id="ProtNLM"/>
    </source>
</evidence>
<gene>
    <name evidence="1" type="ORF">MIZ03_4320</name>
</gene>
<proteinExistence type="predicted"/>
<accession>A0ABN6DBK1</accession>
<dbReference type="Proteomes" id="UP000824366">
    <property type="component" value="Chromosome"/>
</dbReference>